<sequence>MLFYFLTIICSFIILFPTTILFFSIIKLSGYHSNFKYLLACIFLNTILYFLTINCCYIAYLIKKNDIILLYNVEIRYVFTYGGVHFVQIFFIIERILAIILINKYEQFNSTIPYFAIFCHILSYLIYGIQRTIIVIFNIYEESLLIEITVLMLIAFLIYYMVFKNQKNKFLHNKLSFIKVDLSTKYQFIENQKTYYIVTGLLLLFVTFTIITNIIKILFTRFFDNILGSDTLNYIFFMGVFFKTSFTILYLLWKIPSLLKDVKKIFLFYFILFYTKVTSDGSYLEN</sequence>
<evidence type="ECO:0000313" key="3">
    <source>
        <dbReference type="WBParaSite" id="SSTP_0001285800.1"/>
    </source>
</evidence>
<dbReference type="WBParaSite" id="SSTP_0001285800.1">
    <property type="protein sequence ID" value="SSTP_0001285800.1"/>
    <property type="gene ID" value="SSTP_0001285800"/>
</dbReference>
<evidence type="ECO:0000313" key="4">
    <source>
        <dbReference type="WBParaSite" id="TCONS_00011767.p1"/>
    </source>
</evidence>
<name>A0A913IBM8_STRER</name>
<feature type="transmembrane region" description="Helical" evidence="1">
    <location>
        <begin position="265"/>
        <end position="284"/>
    </location>
</feature>
<reference evidence="3" key="1">
    <citation type="submission" date="2022-10" db="UniProtKB">
        <authorList>
            <consortium name="WormBaseParasite"/>
        </authorList>
    </citation>
    <scope>IDENTIFICATION</scope>
</reference>
<dbReference type="Proteomes" id="UP000035681">
    <property type="component" value="Unplaced"/>
</dbReference>
<organism evidence="3">
    <name type="scientific">Strongyloides stercoralis</name>
    <name type="common">Threadworm</name>
    <dbReference type="NCBI Taxonomy" id="6248"/>
    <lineage>
        <taxon>Eukaryota</taxon>
        <taxon>Metazoa</taxon>
        <taxon>Ecdysozoa</taxon>
        <taxon>Nematoda</taxon>
        <taxon>Chromadorea</taxon>
        <taxon>Rhabditida</taxon>
        <taxon>Tylenchina</taxon>
        <taxon>Panagrolaimomorpha</taxon>
        <taxon>Strongyloidoidea</taxon>
        <taxon>Strongyloididae</taxon>
        <taxon>Strongyloides</taxon>
    </lineage>
</organism>
<accession>A0A913IBM8</accession>
<feature type="transmembrane region" description="Helical" evidence="1">
    <location>
        <begin position="143"/>
        <end position="162"/>
    </location>
</feature>
<keyword evidence="2" id="KW-1185">Reference proteome</keyword>
<dbReference type="WBParaSite" id="TCONS_00011767.p1">
    <property type="protein sequence ID" value="TCONS_00011767.p1"/>
    <property type="gene ID" value="XLOC_006590"/>
</dbReference>
<keyword evidence="1" id="KW-1133">Transmembrane helix</keyword>
<protein>
    <submittedName>
        <fullName evidence="4">Serpentine receptor class gamma</fullName>
    </submittedName>
</protein>
<dbReference type="AlphaFoldDB" id="A0A913IBM8"/>
<feature type="transmembrane region" description="Helical" evidence="1">
    <location>
        <begin position="6"/>
        <end position="25"/>
    </location>
</feature>
<feature type="transmembrane region" description="Helical" evidence="1">
    <location>
        <begin position="37"/>
        <end position="62"/>
    </location>
</feature>
<evidence type="ECO:0000256" key="1">
    <source>
        <dbReference type="SAM" id="Phobius"/>
    </source>
</evidence>
<keyword evidence="1" id="KW-0472">Membrane</keyword>
<evidence type="ECO:0000313" key="2">
    <source>
        <dbReference type="Proteomes" id="UP000035681"/>
    </source>
</evidence>
<proteinExistence type="predicted"/>
<feature type="transmembrane region" description="Helical" evidence="1">
    <location>
        <begin position="231"/>
        <end position="253"/>
    </location>
</feature>
<feature type="transmembrane region" description="Helical" evidence="1">
    <location>
        <begin position="114"/>
        <end position="137"/>
    </location>
</feature>
<keyword evidence="1" id="KW-0812">Transmembrane</keyword>
<feature type="transmembrane region" description="Helical" evidence="1">
    <location>
        <begin position="82"/>
        <end position="102"/>
    </location>
</feature>
<feature type="transmembrane region" description="Helical" evidence="1">
    <location>
        <begin position="195"/>
        <end position="219"/>
    </location>
</feature>